<dbReference type="CDD" id="cd09272">
    <property type="entry name" value="RNase_HI_RT_Ty1"/>
    <property type="match status" value="1"/>
</dbReference>
<feature type="domain" description="Reverse transcriptase Ty1/copia-type" evidence="2">
    <location>
        <begin position="204"/>
        <end position="304"/>
    </location>
</feature>
<dbReference type="InterPro" id="IPR043502">
    <property type="entry name" value="DNA/RNA_pol_sf"/>
</dbReference>
<protein>
    <recommendedName>
        <fullName evidence="6">Reverse transcriptase Ty1/copia-type domain-containing protein</fullName>
    </recommendedName>
</protein>
<feature type="domain" description="Retroviral polymerase SH3-like" evidence="3">
    <location>
        <begin position="72"/>
        <end position="105"/>
    </location>
</feature>
<evidence type="ECO:0000313" key="4">
    <source>
        <dbReference type="EMBL" id="KAK2979106.1"/>
    </source>
</evidence>
<evidence type="ECO:0000313" key="5">
    <source>
        <dbReference type="Proteomes" id="UP001187471"/>
    </source>
</evidence>
<dbReference type="Proteomes" id="UP001187471">
    <property type="component" value="Unassembled WGS sequence"/>
</dbReference>
<dbReference type="Pfam" id="PF25597">
    <property type="entry name" value="SH3_retrovirus"/>
    <property type="match status" value="1"/>
</dbReference>
<dbReference type="AlphaFoldDB" id="A0AA88RHF5"/>
<evidence type="ECO:0000256" key="1">
    <source>
        <dbReference type="SAM" id="MobiDB-lite"/>
    </source>
</evidence>
<dbReference type="Pfam" id="PF07727">
    <property type="entry name" value="RVT_2"/>
    <property type="match status" value="1"/>
</dbReference>
<evidence type="ECO:0000259" key="3">
    <source>
        <dbReference type="Pfam" id="PF25597"/>
    </source>
</evidence>
<evidence type="ECO:0000259" key="2">
    <source>
        <dbReference type="Pfam" id="PF07727"/>
    </source>
</evidence>
<dbReference type="SUPFAM" id="SSF56672">
    <property type="entry name" value="DNA/RNA polymerases"/>
    <property type="match status" value="1"/>
</dbReference>
<proteinExistence type="predicted"/>
<dbReference type="InterPro" id="IPR013103">
    <property type="entry name" value="RVT_2"/>
</dbReference>
<evidence type="ECO:0008006" key="6">
    <source>
        <dbReference type="Google" id="ProtNLM"/>
    </source>
</evidence>
<comment type="caution">
    <text evidence="4">The sequence shown here is derived from an EMBL/GenBank/DDBJ whole genome shotgun (WGS) entry which is preliminary data.</text>
</comment>
<dbReference type="PANTHER" id="PTHR11439">
    <property type="entry name" value="GAG-POL-RELATED RETROTRANSPOSON"/>
    <property type="match status" value="1"/>
</dbReference>
<feature type="region of interest" description="Disordered" evidence="1">
    <location>
        <begin position="155"/>
        <end position="174"/>
    </location>
</feature>
<reference evidence="4" key="1">
    <citation type="submission" date="2022-12" db="EMBL/GenBank/DDBJ databases">
        <title>Draft genome assemblies for two species of Escallonia (Escalloniales).</title>
        <authorList>
            <person name="Chanderbali A."/>
            <person name="Dervinis C."/>
            <person name="Anghel I."/>
            <person name="Soltis D."/>
            <person name="Soltis P."/>
            <person name="Zapata F."/>
        </authorList>
    </citation>
    <scope>NUCLEOTIDE SEQUENCE</scope>
    <source>
        <strain evidence="4">UCBG92.1500</strain>
        <tissue evidence="4">Leaf</tissue>
    </source>
</reference>
<keyword evidence="5" id="KW-1185">Reference proteome</keyword>
<accession>A0AA88RHF5</accession>
<dbReference type="EMBL" id="JAVXUO010001798">
    <property type="protein sequence ID" value="KAK2979106.1"/>
    <property type="molecule type" value="Genomic_DNA"/>
</dbReference>
<feature type="region of interest" description="Disordered" evidence="1">
    <location>
        <begin position="1"/>
        <end position="50"/>
    </location>
</feature>
<dbReference type="PANTHER" id="PTHR11439:SF440">
    <property type="entry name" value="INTEGRASE CATALYTIC DOMAIN-CONTAINING PROTEIN"/>
    <property type="match status" value="1"/>
</dbReference>
<name>A0AA88RHF5_9ASTE</name>
<dbReference type="InterPro" id="IPR057670">
    <property type="entry name" value="SH3_retrovirus"/>
</dbReference>
<gene>
    <name evidence="4" type="ORF">RJ640_005857</name>
</gene>
<sequence length="515" mass="57839">MENPKVHGKPQSSYWNAGPRSEKLRSQVHMTQSKEDMSHGDVNFSGGEENEFNKEDIGRLRSLLDSLEKSKGYSHTQQGYKCYNPTTRKTYVSADVTFVEEESYFSSPYLQGDTSSMEDKDLFLREPSMLVKTSPVQTKSTPEVELISRGDSEAKPIESFPNLSEEPSRPINPTLTMPLKVYSRRIKPVINPVQVQETESSLGNESQGDHTLFIKHSASGGVTTLIVYVDDIIVTGNDSDENEALRKYLPKEFEIKDLGKLKYFLGIEVARSKEGIFVSQQKYVLDLLEETGKLGCRPSDTPIEPNHRLAEFMEGEPTDKGMYQRLVGKLICHTRGLILHTHPGRGILFRKGTNMELEAYTDADCAGSLTDRRSTSGYCTFLGGNLVTWKSKKQPTVARSSSEAEFRSMAQGICELLWLKITLKDLKIKLETPKKLYCDNKSAINIAHNPVQHDRTKHVEVDRHFTKEKLESGLICTPYISTEGQLANILTKGLASSAFYRIVSKLGMENIYSPA</sequence>
<organism evidence="4 5">
    <name type="scientific">Escallonia rubra</name>
    <dbReference type="NCBI Taxonomy" id="112253"/>
    <lineage>
        <taxon>Eukaryota</taxon>
        <taxon>Viridiplantae</taxon>
        <taxon>Streptophyta</taxon>
        <taxon>Embryophyta</taxon>
        <taxon>Tracheophyta</taxon>
        <taxon>Spermatophyta</taxon>
        <taxon>Magnoliopsida</taxon>
        <taxon>eudicotyledons</taxon>
        <taxon>Gunneridae</taxon>
        <taxon>Pentapetalae</taxon>
        <taxon>asterids</taxon>
        <taxon>campanulids</taxon>
        <taxon>Escalloniales</taxon>
        <taxon>Escalloniaceae</taxon>
        <taxon>Escallonia</taxon>
    </lineage>
</organism>